<keyword evidence="1" id="KW-0472">Membrane</keyword>
<evidence type="ECO:0000313" key="2">
    <source>
        <dbReference type="EMBL" id="KAK7264114.1"/>
    </source>
</evidence>
<proteinExistence type="predicted"/>
<gene>
    <name evidence="2" type="ORF">RJT34_31718</name>
</gene>
<accession>A0AAN9I3U2</accession>
<evidence type="ECO:0000256" key="1">
    <source>
        <dbReference type="SAM" id="Phobius"/>
    </source>
</evidence>
<dbReference type="Proteomes" id="UP001359559">
    <property type="component" value="Unassembled WGS sequence"/>
</dbReference>
<feature type="transmembrane region" description="Helical" evidence="1">
    <location>
        <begin position="20"/>
        <end position="38"/>
    </location>
</feature>
<protein>
    <submittedName>
        <fullName evidence="2">Uncharacterized protein</fullName>
    </submittedName>
</protein>
<organism evidence="2 3">
    <name type="scientific">Clitoria ternatea</name>
    <name type="common">Butterfly pea</name>
    <dbReference type="NCBI Taxonomy" id="43366"/>
    <lineage>
        <taxon>Eukaryota</taxon>
        <taxon>Viridiplantae</taxon>
        <taxon>Streptophyta</taxon>
        <taxon>Embryophyta</taxon>
        <taxon>Tracheophyta</taxon>
        <taxon>Spermatophyta</taxon>
        <taxon>Magnoliopsida</taxon>
        <taxon>eudicotyledons</taxon>
        <taxon>Gunneridae</taxon>
        <taxon>Pentapetalae</taxon>
        <taxon>rosids</taxon>
        <taxon>fabids</taxon>
        <taxon>Fabales</taxon>
        <taxon>Fabaceae</taxon>
        <taxon>Papilionoideae</taxon>
        <taxon>50 kb inversion clade</taxon>
        <taxon>NPAAA clade</taxon>
        <taxon>indigoferoid/millettioid clade</taxon>
        <taxon>Phaseoleae</taxon>
        <taxon>Clitoria</taxon>
    </lineage>
</organism>
<keyword evidence="3" id="KW-1185">Reference proteome</keyword>
<dbReference type="AlphaFoldDB" id="A0AAN9I3U2"/>
<reference evidence="2 3" key="1">
    <citation type="submission" date="2024-01" db="EMBL/GenBank/DDBJ databases">
        <title>The genomes of 5 underutilized Papilionoideae crops provide insights into root nodulation and disease resistance.</title>
        <authorList>
            <person name="Yuan L."/>
        </authorList>
    </citation>
    <scope>NUCLEOTIDE SEQUENCE [LARGE SCALE GENOMIC DNA]</scope>
    <source>
        <strain evidence="2">LY-2023</strain>
        <tissue evidence="2">Leaf</tissue>
    </source>
</reference>
<keyword evidence="1" id="KW-1133">Transmembrane helix</keyword>
<name>A0AAN9I3U2_CLITE</name>
<sequence length="159" mass="16592">MARLIALRSVRRRGRRRTAAVIATVTAEVGVGTLGLIIDGSVVSVVGLGVNLDLQFKALSDVVHSPTYKVVGFRRNHDISVVVYCPSMGDQVEVGTLGLIIDGSVVGVVGLGVNLDLKFKALSIVAHSPTYKVVGSRGNHGISAIVYCPSVGDHTCGVT</sequence>
<evidence type="ECO:0000313" key="3">
    <source>
        <dbReference type="Proteomes" id="UP001359559"/>
    </source>
</evidence>
<dbReference type="EMBL" id="JAYKXN010000008">
    <property type="protein sequence ID" value="KAK7264114.1"/>
    <property type="molecule type" value="Genomic_DNA"/>
</dbReference>
<comment type="caution">
    <text evidence="2">The sequence shown here is derived from an EMBL/GenBank/DDBJ whole genome shotgun (WGS) entry which is preliminary data.</text>
</comment>
<keyword evidence="1" id="KW-0812">Transmembrane</keyword>